<dbReference type="RefSeq" id="WP_095042740.1">
    <property type="nucleotide sequence ID" value="NZ_LN890655.1"/>
</dbReference>
<dbReference type="AlphaFoldDB" id="A0A160T180"/>
<proteinExistence type="predicted"/>
<accession>A0A160T180</accession>
<organism evidence="1 2">
    <name type="scientific">Candidatus Promineifilum breve</name>
    <dbReference type="NCBI Taxonomy" id="1806508"/>
    <lineage>
        <taxon>Bacteria</taxon>
        <taxon>Bacillati</taxon>
        <taxon>Chloroflexota</taxon>
        <taxon>Ardenticatenia</taxon>
        <taxon>Candidatus Promineifilales</taxon>
        <taxon>Candidatus Promineifilaceae</taxon>
        <taxon>Candidatus Promineifilum</taxon>
    </lineage>
</organism>
<reference evidence="1" key="1">
    <citation type="submission" date="2016-01" db="EMBL/GenBank/DDBJ databases">
        <authorList>
            <person name="Mcilroy J.S."/>
            <person name="Karst M S."/>
            <person name="Albertsen M."/>
        </authorList>
    </citation>
    <scope>NUCLEOTIDE SEQUENCE</scope>
    <source>
        <strain evidence="1">Cfx-K</strain>
    </source>
</reference>
<dbReference type="EMBL" id="LN890655">
    <property type="protein sequence ID" value="CUS03212.2"/>
    <property type="molecule type" value="Genomic_DNA"/>
</dbReference>
<dbReference type="OrthoDB" id="426336at2"/>
<gene>
    <name evidence="1" type="ORF">CFX0092_A1334</name>
</gene>
<evidence type="ECO:0000313" key="1">
    <source>
        <dbReference type="EMBL" id="CUS03212.2"/>
    </source>
</evidence>
<dbReference type="KEGG" id="pbf:CFX0092_A1334"/>
<protein>
    <submittedName>
        <fullName evidence="1">Uncharacterized protein</fullName>
    </submittedName>
</protein>
<keyword evidence="2" id="KW-1185">Reference proteome</keyword>
<evidence type="ECO:0000313" key="2">
    <source>
        <dbReference type="Proteomes" id="UP000215027"/>
    </source>
</evidence>
<sequence length="110" mass="12178">MTTITLDIPDHLAPIVTELGDQLSLVLEMGLSRLAPISTKAYSEAVTLLTQAPTPEAIIAFRFSEEIETRVSDLLDRSDEGNLSLAEEVELDRFGRLEEQLQLVKARVLV</sequence>
<dbReference type="Proteomes" id="UP000215027">
    <property type="component" value="Chromosome I"/>
</dbReference>
<name>A0A160T180_9CHLR</name>